<comment type="caution">
    <text evidence="7">The sequence shown here is derived from an EMBL/GenBank/DDBJ whole genome shotgun (WGS) entry which is preliminary data.</text>
</comment>
<dbReference type="GO" id="GO:0005524">
    <property type="term" value="F:ATP binding"/>
    <property type="evidence" value="ECO:0007669"/>
    <property type="project" value="UniProtKB-KW"/>
</dbReference>
<organism evidence="7 8">
    <name type="scientific">Thermobrachium celere DSM 8682</name>
    <dbReference type="NCBI Taxonomy" id="941824"/>
    <lineage>
        <taxon>Bacteria</taxon>
        <taxon>Bacillati</taxon>
        <taxon>Bacillota</taxon>
        <taxon>Clostridia</taxon>
        <taxon>Eubacteriales</taxon>
        <taxon>Clostridiaceae</taxon>
        <taxon>Thermobrachium</taxon>
    </lineage>
</organism>
<evidence type="ECO:0000256" key="1">
    <source>
        <dbReference type="ARBA" id="ARBA00001210"/>
    </source>
</evidence>
<evidence type="ECO:0000313" key="7">
    <source>
        <dbReference type="EMBL" id="CDF59421.1"/>
    </source>
</evidence>
<dbReference type="GO" id="GO:0051191">
    <property type="term" value="P:prosthetic group biosynthetic process"/>
    <property type="evidence" value="ECO:0007669"/>
    <property type="project" value="TreeGrafter"/>
</dbReference>
<dbReference type="Proteomes" id="UP000014923">
    <property type="component" value="Unassembled WGS sequence"/>
</dbReference>
<dbReference type="AlphaFoldDB" id="R7RV00"/>
<accession>R7RV00</accession>
<dbReference type="InterPro" id="IPR017551">
    <property type="entry name" value="TriPribosyl-deP-CoA_syn_CitG"/>
</dbReference>
<dbReference type="NCBIfam" id="TIGR03125">
    <property type="entry name" value="citrate_citG"/>
    <property type="match status" value="1"/>
</dbReference>
<sequence>MKNENFIIKISQIALESTLLEVSTHPKPGLVTPFSNGSHKDMDYVTFIKSASAIAPYFIDFIKVGLNYKDHILNKLRPIGVMAERDMFRATRGVNTHKGLIFLIGLICAASGTLYRKKIKIDRLSLSYEVKRITEGIVERELKNIEDEKLTNGQRIYKKYGLTGIRGEVEKGLKSIIECGLPTFEKSIGVLNLNDSLVNTLLALMTRVEDTTIVHRSSIEGLEFVRKYAKMALEAGGMLTEEGRSIINRMDEDFKERNISPGGCADMLAATYMIYKIEKDMGE</sequence>
<dbReference type="Pfam" id="PF01874">
    <property type="entry name" value="CitG"/>
    <property type="match status" value="1"/>
</dbReference>
<dbReference type="Gene3D" id="1.10.4200.10">
    <property type="entry name" value="Triphosphoribosyl-dephospho-CoA protein"/>
    <property type="match status" value="1"/>
</dbReference>
<dbReference type="RefSeq" id="WP_018663310.1">
    <property type="nucleotide sequence ID" value="NZ_HF952018.1"/>
</dbReference>
<gene>
    <name evidence="5" type="primary">citG</name>
    <name evidence="7" type="ORF">TCEL_00887</name>
</gene>
<comment type="catalytic activity">
    <reaction evidence="1 5">
        <text>3'-dephospho-CoA + ATP = 2'-(5''-triphospho-alpha-D-ribosyl)-3'-dephospho-CoA + adenine</text>
        <dbReference type="Rhea" id="RHEA:15117"/>
        <dbReference type="ChEBI" id="CHEBI:16708"/>
        <dbReference type="ChEBI" id="CHEBI:30616"/>
        <dbReference type="ChEBI" id="CHEBI:57328"/>
        <dbReference type="ChEBI" id="CHEBI:61378"/>
        <dbReference type="EC" id="2.4.2.52"/>
    </reaction>
</comment>
<dbReference type="PANTHER" id="PTHR30201">
    <property type="entry name" value="TRIPHOSPHORIBOSYL-DEPHOSPHO-COA SYNTHASE"/>
    <property type="match status" value="1"/>
</dbReference>
<feature type="transmembrane region" description="Helical" evidence="6">
    <location>
        <begin position="99"/>
        <end position="115"/>
    </location>
</feature>
<dbReference type="HAMAP" id="MF_00397">
    <property type="entry name" value="CitG"/>
    <property type="match status" value="1"/>
</dbReference>
<keyword evidence="2 5" id="KW-0808">Transferase</keyword>
<keyword evidence="6" id="KW-1133">Transmembrane helix</keyword>
<dbReference type="eggNOG" id="COG1767">
    <property type="taxonomic scope" value="Bacteria"/>
</dbReference>
<evidence type="ECO:0000256" key="6">
    <source>
        <dbReference type="SAM" id="Phobius"/>
    </source>
</evidence>
<evidence type="ECO:0000256" key="5">
    <source>
        <dbReference type="HAMAP-Rule" id="MF_00397"/>
    </source>
</evidence>
<reference evidence="7" key="1">
    <citation type="submission" date="2013-03" db="EMBL/GenBank/DDBJ databases">
        <title>Draft genome sequence of the hydrogen-ethanol-producing anaerobic alkalithermophilic Caloramator celere.</title>
        <authorList>
            <person name="Ciranna A."/>
            <person name="Larjo A."/>
            <person name="Kivisto A."/>
            <person name="Santala V."/>
            <person name="Roos C."/>
            <person name="Karp M."/>
        </authorList>
    </citation>
    <scope>NUCLEOTIDE SEQUENCE [LARGE SCALE GENOMIC DNA]</scope>
    <source>
        <strain evidence="7">DSM 8682</strain>
    </source>
</reference>
<protein>
    <recommendedName>
        <fullName evidence="5">Probable 2-(5''-triphosphoribosyl)-3'-dephosphocoenzyme-A synthase</fullName>
        <shortName evidence="5">2-(5''-triphosphoribosyl)-3'-dephospho-CoA synthase</shortName>
        <ecNumber evidence="5">2.4.2.52</ecNumber>
    </recommendedName>
</protein>
<evidence type="ECO:0000256" key="2">
    <source>
        <dbReference type="ARBA" id="ARBA00022679"/>
    </source>
</evidence>
<keyword evidence="4 5" id="KW-0067">ATP-binding</keyword>
<dbReference type="EMBL" id="CAVN010000099">
    <property type="protein sequence ID" value="CDF59421.1"/>
    <property type="molecule type" value="Genomic_DNA"/>
</dbReference>
<keyword evidence="8" id="KW-1185">Reference proteome</keyword>
<evidence type="ECO:0000313" key="8">
    <source>
        <dbReference type="Proteomes" id="UP000014923"/>
    </source>
</evidence>
<dbReference type="PANTHER" id="PTHR30201:SF2">
    <property type="entry name" value="2-(5''-TRIPHOSPHORIBOSYL)-3'-DEPHOSPHOCOENZYME-A SYNTHASE"/>
    <property type="match status" value="1"/>
</dbReference>
<keyword evidence="6" id="KW-0472">Membrane</keyword>
<keyword evidence="3 5" id="KW-0547">Nucleotide-binding</keyword>
<dbReference type="EC" id="2.4.2.52" evidence="5"/>
<evidence type="ECO:0000256" key="3">
    <source>
        <dbReference type="ARBA" id="ARBA00022741"/>
    </source>
</evidence>
<dbReference type="HOGENOM" id="CLU_056179_1_0_9"/>
<dbReference type="GO" id="GO:0046917">
    <property type="term" value="F:triphosphoribosyl-dephospho-CoA synthase activity"/>
    <property type="evidence" value="ECO:0007669"/>
    <property type="project" value="UniProtKB-UniRule"/>
</dbReference>
<keyword evidence="6" id="KW-0812">Transmembrane</keyword>
<name>R7RV00_9CLOT</name>
<evidence type="ECO:0000256" key="4">
    <source>
        <dbReference type="ARBA" id="ARBA00022840"/>
    </source>
</evidence>
<proteinExistence type="inferred from homology"/>
<dbReference type="InterPro" id="IPR002736">
    <property type="entry name" value="CitG"/>
</dbReference>
<comment type="similarity">
    <text evidence="5">Belongs to the CitG/MdcB family.</text>
</comment>